<gene>
    <name evidence="1" type="ORF">BEWA_013550</name>
</gene>
<sequence>MTDLVFNILAPPVAEHYLLTGGSDGIYLFFKFSPKPGFNVVKIMNGTTVVWEYRSRSLLSLTIHRLGNLPVALYLRLSDAEMCYAYTNFMWHSISEEVYREKLRLDVYKCNFGKFGLNLAEVDSQDVTTVPVHDGTFLTTLFKPKRGNVLISVRDGDQLIWQSERDGDRCLLVSSHEVDEVPKYMRLALLESNLFAQRFFEKVDGKWVAITLHAYFSKRAPKDAQVTTVDLSKSEYTHVFLFNGINMGLPYDLFFSSFLGKVVKVVDGGVTLWEGKEGEKVIYAAVDHGKVHLHLTILNPSGSSELCFEKRDGRWEVVADLPSQFKVITY</sequence>
<reference evidence="1 2" key="1">
    <citation type="journal article" date="2012" name="BMC Genomics">
        <title>Comparative genomic analysis and phylogenetic position of Theileria equi.</title>
        <authorList>
            <person name="Kappmeyer L.S."/>
            <person name="Thiagarajan M."/>
            <person name="Herndon D.R."/>
            <person name="Ramsay J.D."/>
            <person name="Caler E."/>
            <person name="Djikeng A."/>
            <person name="Gillespie J.J."/>
            <person name="Lau A.O."/>
            <person name="Roalson E.H."/>
            <person name="Silva J.C."/>
            <person name="Silva M.G."/>
            <person name="Suarez C.E."/>
            <person name="Ueti M.W."/>
            <person name="Nene V.M."/>
            <person name="Mealey R.H."/>
            <person name="Knowles D.P."/>
            <person name="Brayton K.A."/>
        </authorList>
    </citation>
    <scope>NUCLEOTIDE SEQUENCE [LARGE SCALE GENOMIC DNA]</scope>
    <source>
        <strain evidence="1 2">WA</strain>
    </source>
</reference>
<proteinExistence type="predicted"/>
<dbReference type="Proteomes" id="UP000031512">
    <property type="component" value="Unassembled WGS sequence"/>
</dbReference>
<name>L1LBU9_THEEQ</name>
<dbReference type="GeneID" id="15804431"/>
<dbReference type="VEuPathDB" id="PiroplasmaDB:BEWA_013550"/>
<dbReference type="Pfam" id="PF04385">
    <property type="entry name" value="FAINT"/>
    <property type="match status" value="2"/>
</dbReference>
<protein>
    <submittedName>
        <fullName evidence="1">Uncharacterized protein</fullName>
    </submittedName>
</protein>
<dbReference type="EMBL" id="ACOU01000004">
    <property type="protein sequence ID" value="EKX72796.1"/>
    <property type="molecule type" value="Genomic_DNA"/>
</dbReference>
<comment type="caution">
    <text evidence="1">The sequence shown here is derived from an EMBL/GenBank/DDBJ whole genome shotgun (WGS) entry which is preliminary data.</text>
</comment>
<dbReference type="AlphaFoldDB" id="L1LBU9"/>
<dbReference type="RefSeq" id="XP_004832248.1">
    <property type="nucleotide sequence ID" value="XM_004832191.1"/>
</dbReference>
<evidence type="ECO:0000313" key="2">
    <source>
        <dbReference type="Proteomes" id="UP000031512"/>
    </source>
</evidence>
<dbReference type="KEGG" id="beq:BEWA_013550"/>
<keyword evidence="2" id="KW-1185">Reference proteome</keyword>
<accession>L1LBU9</accession>
<evidence type="ECO:0000313" key="1">
    <source>
        <dbReference type="EMBL" id="EKX72796.1"/>
    </source>
</evidence>
<organism evidence="1 2">
    <name type="scientific">Theileria equi strain WA</name>
    <dbReference type="NCBI Taxonomy" id="1537102"/>
    <lineage>
        <taxon>Eukaryota</taxon>
        <taxon>Sar</taxon>
        <taxon>Alveolata</taxon>
        <taxon>Apicomplexa</taxon>
        <taxon>Aconoidasida</taxon>
        <taxon>Piroplasmida</taxon>
        <taxon>Theileriidae</taxon>
        <taxon>Theileria</taxon>
    </lineage>
</organism>
<dbReference type="InterPro" id="IPR007480">
    <property type="entry name" value="DUF529"/>
</dbReference>